<dbReference type="Proteomes" id="UP000327157">
    <property type="component" value="Chromosome 10"/>
</dbReference>
<dbReference type="PANTHER" id="PTHR47818:SF2">
    <property type="entry name" value="F-BOX DOMAIN-CONTAINING PROTEIN"/>
    <property type="match status" value="1"/>
</dbReference>
<dbReference type="Gene3D" id="3.80.10.10">
    <property type="entry name" value="Ribonuclease Inhibitor"/>
    <property type="match status" value="2"/>
</dbReference>
<dbReference type="SMART" id="SM00368">
    <property type="entry name" value="LRR_RI"/>
    <property type="match status" value="4"/>
</dbReference>
<comment type="caution">
    <text evidence="3">The sequence shown here is derived from an EMBL/GenBank/DDBJ whole genome shotgun (WGS) entry which is preliminary data.</text>
</comment>
<dbReference type="InterPro" id="IPR032675">
    <property type="entry name" value="LRR_dom_sf"/>
</dbReference>
<dbReference type="EMBL" id="SMOL01000695">
    <property type="protein sequence ID" value="KAB2602057.1"/>
    <property type="molecule type" value="Genomic_DNA"/>
</dbReference>
<dbReference type="InterPro" id="IPR035669">
    <property type="entry name" value="SGNH_plant_lipase-like"/>
</dbReference>
<dbReference type="InterPro" id="IPR036514">
    <property type="entry name" value="SGNH_hydro_sf"/>
</dbReference>
<dbReference type="InterPro" id="IPR001611">
    <property type="entry name" value="Leu-rich_rpt"/>
</dbReference>
<evidence type="ECO:0000313" key="4">
    <source>
        <dbReference type="Proteomes" id="UP000327157"/>
    </source>
</evidence>
<dbReference type="SUPFAM" id="SSF52047">
    <property type="entry name" value="RNI-like"/>
    <property type="match status" value="1"/>
</dbReference>
<dbReference type="CDD" id="cd01837">
    <property type="entry name" value="SGNH_plant_lipase_like"/>
    <property type="match status" value="1"/>
</dbReference>
<reference evidence="3 4" key="3">
    <citation type="submission" date="2019-11" db="EMBL/GenBank/DDBJ databases">
        <title>A de novo genome assembly of a pear dwarfing rootstock.</title>
        <authorList>
            <person name="Wang F."/>
            <person name="Wang J."/>
            <person name="Li S."/>
            <person name="Zhang Y."/>
            <person name="Fang M."/>
            <person name="Ma L."/>
            <person name="Zhao Y."/>
            <person name="Jiang S."/>
        </authorList>
    </citation>
    <scope>NUCLEOTIDE SEQUENCE [LARGE SCALE GENOMIC DNA]</scope>
    <source>
        <strain evidence="3">S2</strain>
        <tissue evidence="3">Leaf</tissue>
    </source>
</reference>
<evidence type="ECO:0000313" key="3">
    <source>
        <dbReference type="EMBL" id="KAB2602057.1"/>
    </source>
</evidence>
<dbReference type="OrthoDB" id="120976at2759"/>
<sequence>MSGTTPSCKVFAAVALIVAMAAIAPQAEAARAFFVFGDSLVDSGNNNYLATTARADSPPYGIDFPTHRPTGRFSNGLNLPDIISEQIGSERVLPYLSSELIGEKLLIGANFASAGIGILNDTGVQFITIIRISRQFEYFQQYQQRLTALVGAEQATRLVNNALVLITLGGNDFVNNYFLQPFSLRSRQYSIPDFSRYLISEYRKILLRLYELGARRVLVTGTGPLGCVPSELAQRSQNGECNPELQNAGAIFNPQLNQMAQGLNKQLGSDIFITANAFDMHTDFLSDPQKFGFVTSKVACCGQGPYNGLGQCNALSNLCPNRDLYAFWDAFHPTEKATRLIVQQIMSGSSNPINLLRQLSKPNDVVNVPFILQLLVLTYFSVSDQPQPSSSSSTSRSQLLEASRMSEGEIPSLLSLCIDAVKNELAMIFYRLSRSFHGTCSMLSLPGCLRWGWKSYRPQRKAYDDWDDCEFADEGLRNGRKRGRSWKFNAAWRNLSKVRWPELDIGIEPLDWQRIYWEMHLQNCLDAVAEIASLPSFDGRLSETRIPESILGLIGCEGFVHNSTCDYSELHHHCQQFGYYARCLRLQNVLCGAEISHLLRNSRLQRLELRWIRSKEHIDGLCKLLSQNSESLTSLELIHCKLSSASIDEICCSLSRKSVQTHGIKSFSISTSNFLETNPLSLPLGLVSFLSLGRSLDSLKLSDNHLGRNFAKLVFGTLINASSSLSILDLSDNNLSGWLSELYWRSPSGPPIPLGTRKSLQSLRVLNLRGNNLNKDDVDGLRYALVHMPKLDVLDMSDNPIEDDGIRSLIPYFVEASEKCTPFADLMLESCELSCDGVTLLIDTLSTLKRPLKSLSVADNDLGSQVAPALGKILSASIQVLNVEGIGLGLSGFRELQDGITKDLKLVEINISKNRGGIEAAKFLVNLISRAPELVTVNVAYNLMPFNSLTIVCSAIKAAKGHLEHLDLRGNTWDNQSGYASMLADAQCNGKPVFIPSSSQTVGAPYDDDP</sequence>
<organism evidence="3 4">
    <name type="scientific">Pyrus ussuriensis x Pyrus communis</name>
    <dbReference type="NCBI Taxonomy" id="2448454"/>
    <lineage>
        <taxon>Eukaryota</taxon>
        <taxon>Viridiplantae</taxon>
        <taxon>Streptophyta</taxon>
        <taxon>Embryophyta</taxon>
        <taxon>Tracheophyta</taxon>
        <taxon>Spermatophyta</taxon>
        <taxon>Magnoliopsida</taxon>
        <taxon>eudicotyledons</taxon>
        <taxon>Gunneridae</taxon>
        <taxon>Pentapetalae</taxon>
        <taxon>rosids</taxon>
        <taxon>fabids</taxon>
        <taxon>Rosales</taxon>
        <taxon>Rosaceae</taxon>
        <taxon>Amygdaloideae</taxon>
        <taxon>Maleae</taxon>
        <taxon>Pyrus</taxon>
    </lineage>
</organism>
<gene>
    <name evidence="3" type="ORF">D8674_003062</name>
</gene>
<dbReference type="Pfam" id="PF13516">
    <property type="entry name" value="LRR_6"/>
    <property type="match status" value="1"/>
</dbReference>
<proteinExistence type="inferred from homology"/>
<protein>
    <recommendedName>
        <fullName evidence="5">GDSL esterase/lipase</fullName>
    </recommendedName>
</protein>
<keyword evidence="4" id="KW-1185">Reference proteome</keyword>
<dbReference type="InterPro" id="IPR001087">
    <property type="entry name" value="GDSL"/>
</dbReference>
<dbReference type="SUPFAM" id="SSF52266">
    <property type="entry name" value="SGNH hydrolase"/>
    <property type="match status" value="1"/>
</dbReference>
<evidence type="ECO:0000256" key="2">
    <source>
        <dbReference type="SAM" id="SignalP"/>
    </source>
</evidence>
<keyword evidence="2" id="KW-0732">Signal</keyword>
<reference evidence="4" key="2">
    <citation type="submission" date="2019-10" db="EMBL/GenBank/DDBJ databases">
        <title>A de novo genome assembly of a pear dwarfing rootstock.</title>
        <authorList>
            <person name="Wang F."/>
            <person name="Wang J."/>
            <person name="Li S."/>
            <person name="Zhang Y."/>
            <person name="Fang M."/>
            <person name="Ma L."/>
            <person name="Zhao Y."/>
            <person name="Jiang S."/>
        </authorList>
    </citation>
    <scope>NUCLEOTIDE SEQUENCE [LARGE SCALE GENOMIC DNA]</scope>
</reference>
<dbReference type="AlphaFoldDB" id="A0A5N5FGH6"/>
<evidence type="ECO:0000256" key="1">
    <source>
        <dbReference type="ARBA" id="ARBA00008668"/>
    </source>
</evidence>
<reference evidence="3 4" key="1">
    <citation type="submission" date="2019-09" db="EMBL/GenBank/DDBJ databases">
        <authorList>
            <person name="Ou C."/>
        </authorList>
    </citation>
    <scope>NUCLEOTIDE SEQUENCE [LARGE SCALE GENOMIC DNA]</scope>
    <source>
        <strain evidence="3">S2</strain>
        <tissue evidence="3">Leaf</tissue>
    </source>
</reference>
<name>A0A5N5FGH6_9ROSA</name>
<accession>A0A5N5FGH6</accession>
<feature type="chain" id="PRO_5024462816" description="GDSL esterase/lipase" evidence="2">
    <location>
        <begin position="30"/>
        <end position="1010"/>
    </location>
</feature>
<dbReference type="GO" id="GO:0016788">
    <property type="term" value="F:hydrolase activity, acting on ester bonds"/>
    <property type="evidence" value="ECO:0007669"/>
    <property type="project" value="InterPro"/>
</dbReference>
<dbReference type="Pfam" id="PF00657">
    <property type="entry name" value="Lipase_GDSL"/>
    <property type="match status" value="1"/>
</dbReference>
<feature type="signal peptide" evidence="2">
    <location>
        <begin position="1"/>
        <end position="29"/>
    </location>
</feature>
<comment type="similarity">
    <text evidence="1">Belongs to the 'GDSL' lipolytic enzyme family.</text>
</comment>
<evidence type="ECO:0008006" key="5">
    <source>
        <dbReference type="Google" id="ProtNLM"/>
    </source>
</evidence>
<dbReference type="PANTHER" id="PTHR47818">
    <property type="entry name" value="RNI-LIKE SUPERFAMILY PROTEIN"/>
    <property type="match status" value="1"/>
</dbReference>
<dbReference type="Gene3D" id="3.40.50.1110">
    <property type="entry name" value="SGNH hydrolase"/>
    <property type="match status" value="1"/>
</dbReference>